<keyword evidence="3" id="KW-1185">Reference proteome</keyword>
<dbReference type="AlphaFoldDB" id="A0A1J1IQZ6"/>
<proteinExistence type="predicted"/>
<reference evidence="2 3" key="1">
    <citation type="submission" date="2015-04" db="EMBL/GenBank/DDBJ databases">
        <authorList>
            <person name="Syromyatnikov M.Y."/>
            <person name="Popov V.N."/>
        </authorList>
    </citation>
    <scope>NUCLEOTIDE SEQUENCE [LARGE SCALE GENOMIC DNA]</scope>
</reference>
<feature type="region of interest" description="Disordered" evidence="1">
    <location>
        <begin position="56"/>
        <end position="79"/>
    </location>
</feature>
<dbReference type="EMBL" id="CVRI01000058">
    <property type="protein sequence ID" value="CRL02661.1"/>
    <property type="molecule type" value="Genomic_DNA"/>
</dbReference>
<dbReference type="Proteomes" id="UP000183832">
    <property type="component" value="Unassembled WGS sequence"/>
</dbReference>
<gene>
    <name evidence="2" type="ORF">CLUMA_CG015971</name>
</gene>
<organism evidence="2 3">
    <name type="scientific">Clunio marinus</name>
    <dbReference type="NCBI Taxonomy" id="568069"/>
    <lineage>
        <taxon>Eukaryota</taxon>
        <taxon>Metazoa</taxon>
        <taxon>Ecdysozoa</taxon>
        <taxon>Arthropoda</taxon>
        <taxon>Hexapoda</taxon>
        <taxon>Insecta</taxon>
        <taxon>Pterygota</taxon>
        <taxon>Neoptera</taxon>
        <taxon>Endopterygota</taxon>
        <taxon>Diptera</taxon>
        <taxon>Nematocera</taxon>
        <taxon>Chironomoidea</taxon>
        <taxon>Chironomidae</taxon>
        <taxon>Clunio</taxon>
    </lineage>
</organism>
<feature type="compositionally biased region" description="Basic and acidic residues" evidence="1">
    <location>
        <begin position="69"/>
        <end position="79"/>
    </location>
</feature>
<sequence>MKQNIPLSFKLNFKKISQNLAINILPSIISEDYQNFAKVLPKSLSKEHFIQIVSQHAPSKQHSLRSHQFSREIQKAKNH</sequence>
<evidence type="ECO:0000256" key="1">
    <source>
        <dbReference type="SAM" id="MobiDB-lite"/>
    </source>
</evidence>
<accession>A0A1J1IQZ6</accession>
<evidence type="ECO:0000313" key="3">
    <source>
        <dbReference type="Proteomes" id="UP000183832"/>
    </source>
</evidence>
<protein>
    <submittedName>
        <fullName evidence="2">CLUMA_CG015971, isoform A</fullName>
    </submittedName>
</protein>
<evidence type="ECO:0000313" key="2">
    <source>
        <dbReference type="EMBL" id="CRL02661.1"/>
    </source>
</evidence>
<name>A0A1J1IQZ6_9DIPT</name>